<keyword evidence="7" id="KW-1185">Reference proteome</keyword>
<evidence type="ECO:0000256" key="2">
    <source>
        <dbReference type="ARBA" id="ARBA00012595"/>
    </source>
</evidence>
<dbReference type="SUPFAM" id="SSF49452">
    <property type="entry name" value="Starch-binding domain-like"/>
    <property type="match status" value="1"/>
</dbReference>
<reference evidence="6" key="1">
    <citation type="submission" date="2019-09" db="EMBL/GenBank/DDBJ databases">
        <authorList>
            <person name="Li J."/>
        </authorList>
    </citation>
    <scope>NUCLEOTIDE SEQUENCE [LARGE SCALE GENOMIC DNA]</scope>
    <source>
        <strain evidence="6">NRBC 14897</strain>
    </source>
</reference>
<dbReference type="Pfam" id="PF13620">
    <property type="entry name" value="CarboxypepD_reg"/>
    <property type="match status" value="1"/>
</dbReference>
<sequence>MNVARTVRTPSLLLGVAALVLAGLTSPAQAAAKTGAVKGVVKLDGKPLKGVTIELHRTGDDGFDYKTLDVDTTNSKGAYSFRFSTADPEYTGHTILIKDPSGRIVNTSRRFKDRPGRTVTRNASVKPGASIVGSVTRGDGILTSRLRVDVFGPSDPIDHDRDEPMSYDPSAKAARDGSFRLGGLPAGDYYLQFVDDGKTYFPQCYDSLPAATTECDGTFTDDEEPVGTKITVGAGQTVTVKPQTMSTKGRRISGTVTDTSGRPIRGASVSAAGVSQPGQLTADSAKSGAFTIGPVVDGSYRLAVAPHRPWAPQSVSSAIDVKGVDVSGVAIRLKSRASIKATLTPGKGSVTVVAGITRSATGSKPGGKVTIRWGSVAKTVNVVKGRATVKLSGLPKGTRTITVSYAGTSSTAATSKTFRAAVK</sequence>
<proteinExistence type="predicted"/>
<dbReference type="EC" id="3.2.1.1" evidence="2"/>
<dbReference type="EMBL" id="SDPP02000003">
    <property type="protein sequence ID" value="KAA1376265.1"/>
    <property type="molecule type" value="Genomic_DNA"/>
</dbReference>
<evidence type="ECO:0000256" key="3">
    <source>
        <dbReference type="ARBA" id="ARBA00030238"/>
    </source>
</evidence>
<dbReference type="RefSeq" id="WP_129184127.1">
    <property type="nucleotide sequence ID" value="NZ_JAGIOG010000001.1"/>
</dbReference>
<dbReference type="GO" id="GO:0004556">
    <property type="term" value="F:alpha-amylase activity"/>
    <property type="evidence" value="ECO:0007669"/>
    <property type="project" value="UniProtKB-EC"/>
</dbReference>
<dbReference type="InterPro" id="IPR013783">
    <property type="entry name" value="Ig-like_fold"/>
</dbReference>
<dbReference type="GO" id="GO:0005975">
    <property type="term" value="P:carbohydrate metabolic process"/>
    <property type="evidence" value="ECO:0007669"/>
    <property type="project" value="UniProtKB-ARBA"/>
</dbReference>
<comment type="catalytic activity">
    <reaction evidence="1">
        <text>Endohydrolysis of (1-&gt;4)-alpha-D-glucosidic linkages in polysaccharides containing three or more (1-&gt;4)-alpha-linked D-glucose units.</text>
        <dbReference type="EC" id="3.2.1.1"/>
    </reaction>
</comment>
<gene>
    <name evidence="6" type="ORF">ESP62_012570</name>
</gene>
<evidence type="ECO:0000313" key="6">
    <source>
        <dbReference type="EMBL" id="KAA1376265.1"/>
    </source>
</evidence>
<dbReference type="AlphaFoldDB" id="A0A641AKC8"/>
<keyword evidence="5" id="KW-0732">Signal</keyword>
<feature type="signal peptide" evidence="5">
    <location>
        <begin position="1"/>
        <end position="30"/>
    </location>
</feature>
<feature type="region of interest" description="Disordered" evidence="4">
    <location>
        <begin position="243"/>
        <end position="282"/>
    </location>
</feature>
<evidence type="ECO:0000256" key="1">
    <source>
        <dbReference type="ARBA" id="ARBA00000548"/>
    </source>
</evidence>
<dbReference type="GO" id="GO:0030246">
    <property type="term" value="F:carbohydrate binding"/>
    <property type="evidence" value="ECO:0007669"/>
    <property type="project" value="InterPro"/>
</dbReference>
<dbReference type="Gene3D" id="2.60.40.10">
    <property type="entry name" value="Immunoglobulins"/>
    <property type="match status" value="1"/>
</dbReference>
<evidence type="ECO:0000256" key="4">
    <source>
        <dbReference type="SAM" id="MobiDB-lite"/>
    </source>
</evidence>
<dbReference type="OrthoDB" id="3746238at2"/>
<dbReference type="InterPro" id="IPR013784">
    <property type="entry name" value="Carb-bd-like_fold"/>
</dbReference>
<name>A0A641AKC8_9ACTN</name>
<accession>A0A641AKC8</accession>
<dbReference type="Gene3D" id="2.60.40.1120">
    <property type="entry name" value="Carboxypeptidase-like, regulatory domain"/>
    <property type="match status" value="1"/>
</dbReference>
<protein>
    <recommendedName>
        <fullName evidence="2">alpha-amylase</fullName>
        <ecNumber evidence="2">3.2.1.1</ecNumber>
    </recommendedName>
    <alternativeName>
        <fullName evidence="3">1,4-alpha-D-glucan glucanohydrolase</fullName>
    </alternativeName>
</protein>
<organism evidence="6 7">
    <name type="scientific">Aeromicrobium fastidiosum</name>
    <dbReference type="NCBI Taxonomy" id="52699"/>
    <lineage>
        <taxon>Bacteria</taxon>
        <taxon>Bacillati</taxon>
        <taxon>Actinomycetota</taxon>
        <taxon>Actinomycetes</taxon>
        <taxon>Propionibacteriales</taxon>
        <taxon>Nocardioidaceae</taxon>
        <taxon>Aeromicrobium</taxon>
    </lineage>
</organism>
<comment type="caution">
    <text evidence="6">The sequence shown here is derived from an EMBL/GenBank/DDBJ whole genome shotgun (WGS) entry which is preliminary data.</text>
</comment>
<feature type="chain" id="PRO_5024916487" description="alpha-amylase" evidence="5">
    <location>
        <begin position="31"/>
        <end position="423"/>
    </location>
</feature>
<evidence type="ECO:0000313" key="7">
    <source>
        <dbReference type="Proteomes" id="UP001515100"/>
    </source>
</evidence>
<dbReference type="Proteomes" id="UP001515100">
    <property type="component" value="Unassembled WGS sequence"/>
</dbReference>
<evidence type="ECO:0000256" key="5">
    <source>
        <dbReference type="SAM" id="SignalP"/>
    </source>
</evidence>